<dbReference type="InterPro" id="IPR036291">
    <property type="entry name" value="NAD(P)-bd_dom_sf"/>
</dbReference>
<dbReference type="PANTHER" id="PTHR43401">
    <property type="entry name" value="L-THREONINE 3-DEHYDROGENASE"/>
    <property type="match status" value="1"/>
</dbReference>
<keyword evidence="1" id="KW-0479">Metal-binding</keyword>
<dbReference type="InterPro" id="IPR013149">
    <property type="entry name" value="ADH-like_C"/>
</dbReference>
<name>A0A381Z205_9ZZZZ</name>
<dbReference type="EMBL" id="UINC01019623">
    <property type="protein sequence ID" value="SVA83184.1"/>
    <property type="molecule type" value="Genomic_DNA"/>
</dbReference>
<dbReference type="PROSITE" id="PS00059">
    <property type="entry name" value="ADH_ZINC"/>
    <property type="match status" value="1"/>
</dbReference>
<dbReference type="SMART" id="SM00829">
    <property type="entry name" value="PKS_ER"/>
    <property type="match status" value="1"/>
</dbReference>
<dbReference type="InterPro" id="IPR002328">
    <property type="entry name" value="ADH_Zn_CS"/>
</dbReference>
<evidence type="ECO:0000256" key="1">
    <source>
        <dbReference type="ARBA" id="ARBA00022723"/>
    </source>
</evidence>
<dbReference type="GO" id="GO:0016491">
    <property type="term" value="F:oxidoreductase activity"/>
    <property type="evidence" value="ECO:0007669"/>
    <property type="project" value="UniProtKB-KW"/>
</dbReference>
<feature type="domain" description="Enoyl reductase (ER)" evidence="4">
    <location>
        <begin position="7"/>
        <end position="306"/>
    </location>
</feature>
<organism evidence="5">
    <name type="scientific">marine metagenome</name>
    <dbReference type="NCBI Taxonomy" id="408172"/>
    <lineage>
        <taxon>unclassified sequences</taxon>
        <taxon>metagenomes</taxon>
        <taxon>ecological metagenomes</taxon>
    </lineage>
</organism>
<reference evidence="5" key="1">
    <citation type="submission" date="2018-05" db="EMBL/GenBank/DDBJ databases">
        <authorList>
            <person name="Lanie J.A."/>
            <person name="Ng W.-L."/>
            <person name="Kazmierczak K.M."/>
            <person name="Andrzejewski T.M."/>
            <person name="Davidsen T.M."/>
            <person name="Wayne K.J."/>
            <person name="Tettelin H."/>
            <person name="Glass J.I."/>
            <person name="Rusch D."/>
            <person name="Podicherti R."/>
            <person name="Tsui H.-C.T."/>
            <person name="Winkler M.E."/>
        </authorList>
    </citation>
    <scope>NUCLEOTIDE SEQUENCE</scope>
</reference>
<dbReference type="Gene3D" id="3.40.50.720">
    <property type="entry name" value="NAD(P)-binding Rossmann-like Domain"/>
    <property type="match status" value="1"/>
</dbReference>
<evidence type="ECO:0000256" key="2">
    <source>
        <dbReference type="ARBA" id="ARBA00022833"/>
    </source>
</evidence>
<dbReference type="SUPFAM" id="SSF50129">
    <property type="entry name" value="GroES-like"/>
    <property type="match status" value="1"/>
</dbReference>
<gene>
    <name evidence="5" type="ORF">METZ01_LOCUS136038</name>
</gene>
<evidence type="ECO:0000259" key="4">
    <source>
        <dbReference type="SMART" id="SM00829"/>
    </source>
</evidence>
<keyword evidence="3" id="KW-0560">Oxidoreductase</keyword>
<evidence type="ECO:0000313" key="5">
    <source>
        <dbReference type="EMBL" id="SVA83184.1"/>
    </source>
</evidence>
<sequence length="343" mass="36968">MRIASYHSNSDIRIEELPTPQVGPGESLVKIHASGICGSDIMEWYRRDKVPLVLGHEIAGEIAAVGPGVSNIQVGDRVVASHHVPCLECRYCRRGHETVCQTLHTTTFDPGGFSQYVRLPQINTRLGVFPIPDNVTYEEASFAEPLACVLRGQNRVNVSVGDTVAVIGSGISGILHIALARARGAECIVAADINEARLPWAEKFGADITTNDSFSIPGLLLDNIGRKADIVILTTGHPKAVQAGFDAADEGATILLFAPSDPGTTVQINITDLFFKHDRTVTTTYANSPADLQQALVLLSEKKVVVKEMITHRIALDEIQYGFDLVQNGSESLKVIVEPNGSP</sequence>
<dbReference type="GO" id="GO:0008270">
    <property type="term" value="F:zinc ion binding"/>
    <property type="evidence" value="ECO:0007669"/>
    <property type="project" value="InterPro"/>
</dbReference>
<dbReference type="PANTHER" id="PTHR43401:SF2">
    <property type="entry name" value="L-THREONINE 3-DEHYDROGENASE"/>
    <property type="match status" value="1"/>
</dbReference>
<dbReference type="InterPro" id="IPR011032">
    <property type="entry name" value="GroES-like_sf"/>
</dbReference>
<evidence type="ECO:0000256" key="3">
    <source>
        <dbReference type="ARBA" id="ARBA00023002"/>
    </source>
</evidence>
<dbReference type="Pfam" id="PF08240">
    <property type="entry name" value="ADH_N"/>
    <property type="match status" value="1"/>
</dbReference>
<dbReference type="AlphaFoldDB" id="A0A381Z205"/>
<protein>
    <recommendedName>
        <fullName evidence="4">Enoyl reductase (ER) domain-containing protein</fullName>
    </recommendedName>
</protein>
<keyword evidence="2" id="KW-0862">Zinc</keyword>
<dbReference type="InterPro" id="IPR050129">
    <property type="entry name" value="Zn_alcohol_dh"/>
</dbReference>
<dbReference type="SUPFAM" id="SSF51735">
    <property type="entry name" value="NAD(P)-binding Rossmann-fold domains"/>
    <property type="match status" value="1"/>
</dbReference>
<dbReference type="Gene3D" id="3.90.180.10">
    <property type="entry name" value="Medium-chain alcohol dehydrogenases, catalytic domain"/>
    <property type="match status" value="1"/>
</dbReference>
<dbReference type="InterPro" id="IPR013154">
    <property type="entry name" value="ADH-like_N"/>
</dbReference>
<dbReference type="Pfam" id="PF00107">
    <property type="entry name" value="ADH_zinc_N"/>
    <property type="match status" value="1"/>
</dbReference>
<proteinExistence type="predicted"/>
<accession>A0A381Z205</accession>
<dbReference type="InterPro" id="IPR020843">
    <property type="entry name" value="ER"/>
</dbReference>